<dbReference type="EMBL" id="JAVDVW010000001">
    <property type="protein sequence ID" value="MDR7098459.1"/>
    <property type="molecule type" value="Genomic_DNA"/>
</dbReference>
<protein>
    <submittedName>
        <fullName evidence="1">Uncharacterized protein</fullName>
    </submittedName>
</protein>
<evidence type="ECO:0000313" key="2">
    <source>
        <dbReference type="Proteomes" id="UP001267878"/>
    </source>
</evidence>
<evidence type="ECO:0000313" key="1">
    <source>
        <dbReference type="EMBL" id="MDR7098459.1"/>
    </source>
</evidence>
<reference evidence="1 2" key="1">
    <citation type="submission" date="2023-07" db="EMBL/GenBank/DDBJ databases">
        <title>Sorghum-associated microbial communities from plants grown in Nebraska, USA.</title>
        <authorList>
            <person name="Schachtman D."/>
        </authorList>
    </citation>
    <scope>NUCLEOTIDE SEQUENCE [LARGE SCALE GENOMIC DNA]</scope>
    <source>
        <strain evidence="1 2">BE187</strain>
    </source>
</reference>
<accession>A0ABU1VLU5</accession>
<organism evidence="1 2">
    <name type="scientific">Agrilutibacter niabensis</name>
    <dbReference type="NCBI Taxonomy" id="380628"/>
    <lineage>
        <taxon>Bacteria</taxon>
        <taxon>Pseudomonadati</taxon>
        <taxon>Pseudomonadota</taxon>
        <taxon>Gammaproteobacteria</taxon>
        <taxon>Lysobacterales</taxon>
        <taxon>Lysobacteraceae</taxon>
        <taxon>Agrilutibacter</taxon>
    </lineage>
</organism>
<dbReference type="Proteomes" id="UP001267878">
    <property type="component" value="Unassembled WGS sequence"/>
</dbReference>
<name>A0ABU1VLU5_9GAMM</name>
<gene>
    <name evidence="1" type="ORF">J2X04_000806</name>
</gene>
<sequence>MALSNADLLVMTFLDSIEQGQGIPDGCDSTSLVEQELIRAEAAGWSLTLKGVVHLRNLRSVIYLPLGKH</sequence>
<proteinExistence type="predicted"/>
<comment type="caution">
    <text evidence="1">The sequence shown here is derived from an EMBL/GenBank/DDBJ whole genome shotgun (WGS) entry which is preliminary data.</text>
</comment>
<keyword evidence="2" id="KW-1185">Reference proteome</keyword>